<organism evidence="2 3">
    <name type="scientific">Cupriavidus gilardii</name>
    <dbReference type="NCBI Taxonomy" id="82541"/>
    <lineage>
        <taxon>Bacteria</taxon>
        <taxon>Pseudomonadati</taxon>
        <taxon>Pseudomonadota</taxon>
        <taxon>Betaproteobacteria</taxon>
        <taxon>Burkholderiales</taxon>
        <taxon>Burkholderiaceae</taxon>
        <taxon>Cupriavidus</taxon>
    </lineage>
</organism>
<keyword evidence="1" id="KW-1133">Transmembrane helix</keyword>
<proteinExistence type="predicted"/>
<keyword evidence="1" id="KW-0812">Transmembrane</keyword>
<protein>
    <recommendedName>
        <fullName evidence="4">Secreted protein</fullName>
    </recommendedName>
</protein>
<feature type="transmembrane region" description="Helical" evidence="1">
    <location>
        <begin position="6"/>
        <end position="26"/>
    </location>
</feature>
<evidence type="ECO:0000313" key="2">
    <source>
        <dbReference type="EMBL" id="USE79501.1"/>
    </source>
</evidence>
<evidence type="ECO:0008006" key="4">
    <source>
        <dbReference type="Google" id="ProtNLM"/>
    </source>
</evidence>
<keyword evidence="3" id="KW-1185">Reference proteome</keyword>
<keyword evidence="1" id="KW-0472">Membrane</keyword>
<sequence length="71" mass="7831">MNDNQLYAVFWKCAAAVLVFGTATIGSCTMHQHRIQSEVLVKSPNPALTQCAFLDQGRKSSAFCIEVARQK</sequence>
<name>A0ABY4VQH2_9BURK</name>
<accession>A0ABY4VQH2</accession>
<dbReference type="Proteomes" id="UP001056648">
    <property type="component" value="Chromosome 2"/>
</dbReference>
<dbReference type="RefSeq" id="WP_252252958.1">
    <property type="nucleotide sequence ID" value="NZ_CP098736.1"/>
</dbReference>
<reference evidence="2" key="1">
    <citation type="submission" date="2022-06" db="EMBL/GenBank/DDBJ databases">
        <title>Complete genome sequence and characterization of Cupriavidus gilardii QJ1 isolated from contaminating cells.</title>
        <authorList>
            <person name="Qi J."/>
        </authorList>
    </citation>
    <scope>NUCLEOTIDE SEQUENCE</scope>
    <source>
        <strain evidence="2">QJ1</strain>
    </source>
</reference>
<dbReference type="EMBL" id="CP098736">
    <property type="protein sequence ID" value="USE79501.1"/>
    <property type="molecule type" value="Genomic_DNA"/>
</dbReference>
<gene>
    <name evidence="2" type="ORF">NDR89_23200</name>
</gene>
<evidence type="ECO:0000256" key="1">
    <source>
        <dbReference type="SAM" id="Phobius"/>
    </source>
</evidence>
<evidence type="ECO:0000313" key="3">
    <source>
        <dbReference type="Proteomes" id="UP001056648"/>
    </source>
</evidence>